<feature type="transmembrane region" description="Helical" evidence="8">
    <location>
        <begin position="157"/>
        <end position="179"/>
    </location>
</feature>
<dbReference type="AlphaFoldDB" id="A0A381XDX2"/>
<dbReference type="InterPro" id="IPR051050">
    <property type="entry name" value="Lipid_II_flippase_MurJ/MviN"/>
</dbReference>
<dbReference type="Pfam" id="PF03023">
    <property type="entry name" value="MurJ"/>
    <property type="match status" value="1"/>
</dbReference>
<dbReference type="HAMAP" id="MF_02078">
    <property type="entry name" value="MurJ_MviN"/>
    <property type="match status" value="1"/>
</dbReference>
<dbReference type="InterPro" id="IPR004268">
    <property type="entry name" value="MurJ"/>
</dbReference>
<organism evidence="9">
    <name type="scientific">marine metagenome</name>
    <dbReference type="NCBI Taxonomy" id="408172"/>
    <lineage>
        <taxon>unclassified sequences</taxon>
        <taxon>metagenomes</taxon>
        <taxon>ecological metagenomes</taxon>
    </lineage>
</organism>
<proteinExistence type="inferred from homology"/>
<reference evidence="9" key="1">
    <citation type="submission" date="2018-05" db="EMBL/GenBank/DDBJ databases">
        <authorList>
            <person name="Lanie J.A."/>
            <person name="Ng W.-L."/>
            <person name="Kazmierczak K.M."/>
            <person name="Andrzejewski T.M."/>
            <person name="Davidsen T.M."/>
            <person name="Wayne K.J."/>
            <person name="Tettelin H."/>
            <person name="Glass J.I."/>
            <person name="Rusch D."/>
            <person name="Podicherti R."/>
            <person name="Tsui H.-C.T."/>
            <person name="Winkler M.E."/>
        </authorList>
    </citation>
    <scope>NUCLEOTIDE SEQUENCE</scope>
</reference>
<evidence type="ECO:0000256" key="6">
    <source>
        <dbReference type="ARBA" id="ARBA00022989"/>
    </source>
</evidence>
<sequence>MNLFKSTTTFSFFTIISRILGYIRDILIAIFLGAGPLADAFFVAFRIPNTFRRLFSEGTFNAAFVPSYASELANGEDQSKRFATNVFSLLILCLFFIILIIEIFMPAFVFLIAPGFSGDADKMNVAINLTRITLPFLLFVSLSSFFSAILNSHNRFAVAAAAPVVLNIFLISVLLYGNILGDKLVYYLSYAVTIAGIIQFLFLYNYVRKFYLPNFSFKIVIDEKIKKFFSKLLPSIFSAGVTQINILIGTIIASFQASAVSYLYYADRIYQINLAIAGIAIGTVILPQLSKLIEAKNNLEITSIQNKALELSLFLSIPATVALFVASNSIVSALFGYGSFSEASVQNSALALFYFAFGLPAFALIKVFSSFFFARQDTKTPFYISLVSVLLNVIISVTLFQKLGFIIIPIATSISSWLNAIALYIFSRKRKFFIFNDIFIYRFPRILFSSLITGLIFYFLLDLLSFKLIYSESLKLVYLLLCISITLICYLLISIFTKAFKMSDIKLNYK</sequence>
<feature type="transmembrane region" description="Helical" evidence="8">
    <location>
        <begin position="406"/>
        <end position="426"/>
    </location>
</feature>
<dbReference type="GO" id="GO:0008360">
    <property type="term" value="P:regulation of cell shape"/>
    <property type="evidence" value="ECO:0007669"/>
    <property type="project" value="UniProtKB-KW"/>
</dbReference>
<evidence type="ECO:0000256" key="5">
    <source>
        <dbReference type="ARBA" id="ARBA00022984"/>
    </source>
</evidence>
<dbReference type="GO" id="GO:0005886">
    <property type="term" value="C:plasma membrane"/>
    <property type="evidence" value="ECO:0007669"/>
    <property type="project" value="UniProtKB-SubCell"/>
</dbReference>
<feature type="transmembrane region" description="Helical" evidence="8">
    <location>
        <begin position="269"/>
        <end position="290"/>
    </location>
</feature>
<feature type="transmembrane region" description="Helical" evidence="8">
    <location>
        <begin position="476"/>
        <end position="500"/>
    </location>
</feature>
<dbReference type="PANTHER" id="PTHR47019">
    <property type="entry name" value="LIPID II FLIPPASE MURJ"/>
    <property type="match status" value="1"/>
</dbReference>
<name>A0A381XDX2_9ZZZZ</name>
<gene>
    <name evidence="9" type="ORF">METZ01_LOCUS115810</name>
</gene>
<dbReference type="PANTHER" id="PTHR47019:SF1">
    <property type="entry name" value="LIPID II FLIPPASE MURJ"/>
    <property type="match status" value="1"/>
</dbReference>
<evidence type="ECO:0000256" key="1">
    <source>
        <dbReference type="ARBA" id="ARBA00004651"/>
    </source>
</evidence>
<keyword evidence="5" id="KW-0573">Peptidoglycan synthesis</keyword>
<evidence type="ECO:0008006" key="10">
    <source>
        <dbReference type="Google" id="ProtNLM"/>
    </source>
</evidence>
<feature type="transmembrane region" description="Helical" evidence="8">
    <location>
        <begin position="86"/>
        <end position="112"/>
    </location>
</feature>
<comment type="subcellular location">
    <subcellularLocation>
        <location evidence="1">Cell membrane</location>
        <topology evidence="1">Multi-pass membrane protein</topology>
    </subcellularLocation>
</comment>
<feature type="transmembrane region" description="Helical" evidence="8">
    <location>
        <begin position="228"/>
        <end position="257"/>
    </location>
</feature>
<keyword evidence="6 8" id="KW-1133">Transmembrane helix</keyword>
<feature type="transmembrane region" description="Helical" evidence="8">
    <location>
        <begin position="185"/>
        <end position="207"/>
    </location>
</feature>
<dbReference type="NCBIfam" id="TIGR01695">
    <property type="entry name" value="murJ_mviN"/>
    <property type="match status" value="1"/>
</dbReference>
<keyword evidence="4" id="KW-0133">Cell shape</keyword>
<feature type="transmembrane region" description="Helical" evidence="8">
    <location>
        <begin position="26"/>
        <end position="45"/>
    </location>
</feature>
<evidence type="ECO:0000256" key="7">
    <source>
        <dbReference type="ARBA" id="ARBA00023136"/>
    </source>
</evidence>
<evidence type="ECO:0000256" key="4">
    <source>
        <dbReference type="ARBA" id="ARBA00022960"/>
    </source>
</evidence>
<evidence type="ECO:0000313" key="9">
    <source>
        <dbReference type="EMBL" id="SVA62956.1"/>
    </source>
</evidence>
<keyword evidence="3 8" id="KW-0812">Transmembrane</keyword>
<accession>A0A381XDX2</accession>
<dbReference type="PRINTS" id="PR01806">
    <property type="entry name" value="VIRFACTRMVIN"/>
</dbReference>
<evidence type="ECO:0000256" key="2">
    <source>
        <dbReference type="ARBA" id="ARBA00022475"/>
    </source>
</evidence>
<feature type="transmembrane region" description="Helical" evidence="8">
    <location>
        <begin position="381"/>
        <end position="400"/>
    </location>
</feature>
<dbReference type="EMBL" id="UINC01014833">
    <property type="protein sequence ID" value="SVA62956.1"/>
    <property type="molecule type" value="Genomic_DNA"/>
</dbReference>
<keyword evidence="2" id="KW-1003">Cell membrane</keyword>
<keyword evidence="7 8" id="KW-0472">Membrane</keyword>
<dbReference type="GO" id="GO:0009252">
    <property type="term" value="P:peptidoglycan biosynthetic process"/>
    <property type="evidence" value="ECO:0007669"/>
    <property type="project" value="UniProtKB-KW"/>
</dbReference>
<protein>
    <recommendedName>
        <fullName evidence="10">Polysaccharide biosynthesis protein C-terminal domain-containing protein</fullName>
    </recommendedName>
</protein>
<dbReference type="PIRSF" id="PIRSF002869">
    <property type="entry name" value="MviN"/>
    <property type="match status" value="1"/>
</dbReference>
<feature type="transmembrane region" description="Helical" evidence="8">
    <location>
        <begin position="349"/>
        <end position="374"/>
    </location>
</feature>
<feature type="transmembrane region" description="Helical" evidence="8">
    <location>
        <begin position="311"/>
        <end position="337"/>
    </location>
</feature>
<evidence type="ECO:0000256" key="8">
    <source>
        <dbReference type="SAM" id="Phobius"/>
    </source>
</evidence>
<feature type="transmembrane region" description="Helical" evidence="8">
    <location>
        <begin position="446"/>
        <end position="470"/>
    </location>
</feature>
<evidence type="ECO:0000256" key="3">
    <source>
        <dbReference type="ARBA" id="ARBA00022692"/>
    </source>
</evidence>
<dbReference type="GO" id="GO:0015648">
    <property type="term" value="F:lipid-linked peptidoglycan transporter activity"/>
    <property type="evidence" value="ECO:0007669"/>
    <property type="project" value="TreeGrafter"/>
</dbReference>
<dbReference type="CDD" id="cd13123">
    <property type="entry name" value="MATE_MurJ_like"/>
    <property type="match status" value="1"/>
</dbReference>
<feature type="transmembrane region" description="Helical" evidence="8">
    <location>
        <begin position="132"/>
        <end position="150"/>
    </location>
</feature>
<dbReference type="GO" id="GO:0034204">
    <property type="term" value="P:lipid translocation"/>
    <property type="evidence" value="ECO:0007669"/>
    <property type="project" value="TreeGrafter"/>
</dbReference>